<evidence type="ECO:0000256" key="1">
    <source>
        <dbReference type="SAM" id="MobiDB-lite"/>
    </source>
</evidence>
<keyword evidence="3" id="KW-1185">Reference proteome</keyword>
<reference evidence="2" key="1">
    <citation type="journal article" date="2020" name="Phytopathology">
        <title>Genome sequence of the chestnut blight fungus Cryphonectria parasitica EP155: A fundamental resource for an archetypical invasive plant pathogen.</title>
        <authorList>
            <person name="Crouch J.A."/>
            <person name="Dawe A."/>
            <person name="Aerts A."/>
            <person name="Barry K."/>
            <person name="Churchill A.C.L."/>
            <person name="Grimwood J."/>
            <person name="Hillman B."/>
            <person name="Milgroom M.G."/>
            <person name="Pangilinan J."/>
            <person name="Smith M."/>
            <person name="Salamov A."/>
            <person name="Schmutz J."/>
            <person name="Yadav J."/>
            <person name="Grigoriev I.V."/>
            <person name="Nuss D."/>
        </authorList>
    </citation>
    <scope>NUCLEOTIDE SEQUENCE</scope>
    <source>
        <strain evidence="2">EP155</strain>
    </source>
</reference>
<dbReference type="Proteomes" id="UP000803844">
    <property type="component" value="Unassembled WGS sequence"/>
</dbReference>
<accession>A0A9P5CMV2</accession>
<dbReference type="EMBL" id="MU032348">
    <property type="protein sequence ID" value="KAF3764779.1"/>
    <property type="molecule type" value="Genomic_DNA"/>
</dbReference>
<feature type="compositionally biased region" description="Polar residues" evidence="1">
    <location>
        <begin position="49"/>
        <end position="60"/>
    </location>
</feature>
<dbReference type="GeneID" id="63837724"/>
<name>A0A9P5CMV2_CRYP1</name>
<feature type="region of interest" description="Disordered" evidence="1">
    <location>
        <begin position="41"/>
        <end position="60"/>
    </location>
</feature>
<organism evidence="2 3">
    <name type="scientific">Cryphonectria parasitica (strain ATCC 38755 / EP155)</name>
    <dbReference type="NCBI Taxonomy" id="660469"/>
    <lineage>
        <taxon>Eukaryota</taxon>
        <taxon>Fungi</taxon>
        <taxon>Dikarya</taxon>
        <taxon>Ascomycota</taxon>
        <taxon>Pezizomycotina</taxon>
        <taxon>Sordariomycetes</taxon>
        <taxon>Sordariomycetidae</taxon>
        <taxon>Diaporthales</taxon>
        <taxon>Cryphonectriaceae</taxon>
        <taxon>Cryphonectria-Endothia species complex</taxon>
        <taxon>Cryphonectria</taxon>
    </lineage>
</organism>
<dbReference type="RefSeq" id="XP_040775740.1">
    <property type="nucleotide sequence ID" value="XM_040920595.1"/>
</dbReference>
<evidence type="ECO:0000313" key="3">
    <source>
        <dbReference type="Proteomes" id="UP000803844"/>
    </source>
</evidence>
<dbReference type="OrthoDB" id="4140820at2759"/>
<sequence length="236" mass="26878">MELSPLASQYWKVSFVSLGGTAGQRSTSFLSLLNKVQTQNRSNKLRLRQPSQNQSSSAIPTSKEVRKFDVIILPSTTLFSLVQWSYPGLHRGKRFDKAHLKVRTATTEQGHQEIRSDTCIAHVELRSEEGNFLLHPECTLNCEELWTMDTDVPIRIIGQVQNIDEVLRIFRSTQSRLYEISSIRNPSSEETRHVNRGLQEDVASASPTFKYFNINPNLKPSAMSLGHFRRYSLLGE</sequence>
<protein>
    <submittedName>
        <fullName evidence="2">Uncharacterized protein</fullName>
    </submittedName>
</protein>
<proteinExistence type="predicted"/>
<gene>
    <name evidence="2" type="ORF">M406DRAFT_331100</name>
</gene>
<dbReference type="AlphaFoldDB" id="A0A9P5CMV2"/>
<evidence type="ECO:0000313" key="2">
    <source>
        <dbReference type="EMBL" id="KAF3764779.1"/>
    </source>
</evidence>
<comment type="caution">
    <text evidence="2">The sequence shown here is derived from an EMBL/GenBank/DDBJ whole genome shotgun (WGS) entry which is preliminary data.</text>
</comment>